<dbReference type="Gene3D" id="1.10.3340.10">
    <property type="entry name" value="SMc04008-like"/>
    <property type="match status" value="1"/>
</dbReference>
<dbReference type="InterPro" id="IPR036810">
    <property type="entry name" value="SMc04008-like_sf"/>
</dbReference>
<sequence>MAEFKYKNLTQEEQDKLDAATFRRLLAHLDANKDVLNVYS</sequence>
<evidence type="ECO:0000313" key="1">
    <source>
        <dbReference type="EMBL" id="CAH1603891.1"/>
    </source>
</evidence>
<proteinExistence type="predicted"/>
<reference evidence="1" key="1">
    <citation type="submission" date="2022-01" db="EMBL/GenBank/DDBJ databases">
        <authorList>
            <person name="Lagorce A."/>
        </authorList>
    </citation>
    <scope>NUCLEOTIDE SEQUENCE</scope>
    <source>
        <strain evidence="1">Th15_F1_A12</strain>
    </source>
</reference>
<comment type="caution">
    <text evidence="1">The sequence shown here is derived from an EMBL/GenBank/DDBJ whole genome shotgun (WGS) entry which is preliminary data.</text>
</comment>
<name>A0AAU9QXL9_9VIBR</name>
<accession>A0AAU9QXL9</accession>
<gene>
    <name evidence="1" type="ORF">THF1A12_880005</name>
</gene>
<dbReference type="SUPFAM" id="SSF158757">
    <property type="entry name" value="SMc04008-like"/>
    <property type="match status" value="1"/>
</dbReference>
<organism evidence="1 2">
    <name type="scientific">Vibrio jasicida</name>
    <dbReference type="NCBI Taxonomy" id="766224"/>
    <lineage>
        <taxon>Bacteria</taxon>
        <taxon>Pseudomonadati</taxon>
        <taxon>Pseudomonadota</taxon>
        <taxon>Gammaproteobacteria</taxon>
        <taxon>Vibrionales</taxon>
        <taxon>Vibrionaceae</taxon>
        <taxon>Vibrio</taxon>
    </lineage>
</organism>
<dbReference type="Proteomes" id="UP001295462">
    <property type="component" value="Unassembled WGS sequence"/>
</dbReference>
<protein>
    <submittedName>
        <fullName evidence="1">Uncharacterized protein</fullName>
    </submittedName>
</protein>
<dbReference type="AlphaFoldDB" id="A0AAU9QXL9"/>
<evidence type="ECO:0000313" key="2">
    <source>
        <dbReference type="Proteomes" id="UP001295462"/>
    </source>
</evidence>
<dbReference type="EMBL" id="CAKMUD010000147">
    <property type="protein sequence ID" value="CAH1603891.1"/>
    <property type="molecule type" value="Genomic_DNA"/>
</dbReference>